<protein>
    <submittedName>
        <fullName evidence="4">Type II secretion system GspH family protein</fullName>
    </submittedName>
</protein>
<gene>
    <name evidence="4" type="ORF">NK662_00925</name>
</gene>
<dbReference type="PIRSF" id="PIRSF021292">
    <property type="entry name" value="Competence_ComGD"/>
    <property type="match status" value="1"/>
</dbReference>
<feature type="transmembrane region" description="Helical" evidence="3">
    <location>
        <begin position="13"/>
        <end position="32"/>
    </location>
</feature>
<dbReference type="RefSeq" id="WP_254756427.1">
    <property type="nucleotide sequence ID" value="NZ_JANCLT010000001.1"/>
</dbReference>
<keyword evidence="5" id="KW-1185">Reference proteome</keyword>
<evidence type="ECO:0000313" key="4">
    <source>
        <dbReference type="EMBL" id="MCP8967099.1"/>
    </source>
</evidence>
<dbReference type="InterPro" id="IPR045584">
    <property type="entry name" value="Pilin-like"/>
</dbReference>
<comment type="subcellular location">
    <subcellularLocation>
        <location evidence="1">Cell surface</location>
    </subcellularLocation>
</comment>
<dbReference type="NCBIfam" id="TIGR02532">
    <property type="entry name" value="IV_pilin_GFxxxE"/>
    <property type="match status" value="1"/>
</dbReference>
<dbReference type="NCBIfam" id="NF040982">
    <property type="entry name" value="ComGD"/>
    <property type="match status" value="1"/>
</dbReference>
<dbReference type="InterPro" id="IPR012902">
    <property type="entry name" value="N_methyl_site"/>
</dbReference>
<keyword evidence="3" id="KW-0472">Membrane</keyword>
<organism evidence="4 5">
    <name type="scientific">Ectobacillus ponti</name>
    <dbReference type="NCBI Taxonomy" id="2961894"/>
    <lineage>
        <taxon>Bacteria</taxon>
        <taxon>Bacillati</taxon>
        <taxon>Bacillota</taxon>
        <taxon>Bacilli</taxon>
        <taxon>Bacillales</taxon>
        <taxon>Bacillaceae</taxon>
        <taxon>Ectobacillus</taxon>
    </lineage>
</organism>
<sequence>MIREERGFTFVEMLFVLLIAGMAASLPLFYLLPWHESRKLEQFVEQFREDTMFMQQAAISNNGSYQLRMFPKEHLYTIAKAGTLQTVLVREYHGSLQIDQSTLQQPVTYGADGNVNRGGTMYVSYGKKKYRIVFYLGQGRFACLLQ</sequence>
<reference evidence="4" key="1">
    <citation type="submission" date="2022-07" db="EMBL/GenBank/DDBJ databases">
        <authorList>
            <person name="Li W.-J."/>
            <person name="Deng Q.-Q."/>
        </authorList>
    </citation>
    <scope>NUCLEOTIDE SEQUENCE</scope>
    <source>
        <strain evidence="4">SYSU M60031</strain>
    </source>
</reference>
<dbReference type="InterPro" id="IPR016785">
    <property type="entry name" value="ComGD"/>
</dbReference>
<keyword evidence="2" id="KW-0178">Competence</keyword>
<dbReference type="EMBL" id="JANCLT010000001">
    <property type="protein sequence ID" value="MCP8967099.1"/>
    <property type="molecule type" value="Genomic_DNA"/>
</dbReference>
<dbReference type="SUPFAM" id="SSF54523">
    <property type="entry name" value="Pili subunits"/>
    <property type="match status" value="1"/>
</dbReference>
<name>A0AA41X5N3_9BACI</name>
<accession>A0AA41X5N3</accession>
<dbReference type="GO" id="GO:0009986">
    <property type="term" value="C:cell surface"/>
    <property type="evidence" value="ECO:0007669"/>
    <property type="project" value="UniProtKB-SubCell"/>
</dbReference>
<evidence type="ECO:0000313" key="5">
    <source>
        <dbReference type="Proteomes" id="UP001156102"/>
    </source>
</evidence>
<dbReference type="GO" id="GO:0030420">
    <property type="term" value="P:establishment of competence for transformation"/>
    <property type="evidence" value="ECO:0007669"/>
    <property type="project" value="UniProtKB-KW"/>
</dbReference>
<comment type="caution">
    <text evidence="4">The sequence shown here is derived from an EMBL/GenBank/DDBJ whole genome shotgun (WGS) entry which is preliminary data.</text>
</comment>
<dbReference type="Pfam" id="PF07963">
    <property type="entry name" value="N_methyl"/>
    <property type="match status" value="1"/>
</dbReference>
<dbReference type="AlphaFoldDB" id="A0AA41X5N3"/>
<evidence type="ECO:0000256" key="3">
    <source>
        <dbReference type="SAM" id="Phobius"/>
    </source>
</evidence>
<keyword evidence="3" id="KW-0812">Transmembrane</keyword>
<keyword evidence="3" id="KW-1133">Transmembrane helix</keyword>
<evidence type="ECO:0000256" key="1">
    <source>
        <dbReference type="ARBA" id="ARBA00004241"/>
    </source>
</evidence>
<proteinExistence type="predicted"/>
<evidence type="ECO:0000256" key="2">
    <source>
        <dbReference type="ARBA" id="ARBA00023287"/>
    </source>
</evidence>
<dbReference type="Proteomes" id="UP001156102">
    <property type="component" value="Unassembled WGS sequence"/>
</dbReference>